<sequence>MDDTPLDLPEIRALVGSFLSRSEIAICAQVCRAWRSTFSLLVWRDTVIHPCETHLRNFAPPPPPADLRANAHLIRSLAFEPRCSFRDIAALAEECRRLSHLRLTATAPPAPRRRRIRNTNWLSFELLEEYEILVDDIGENDNNSDDDGSSNATNARNSKTWSKLAALVSGNRDTLRSLEISLMFSPPTEIPTKEFWLSVAECFSPTLSPSYSSTRLTSLELSGREMQWSDLLLVWGAAGPHLETLKIIGCAIELDQESSPTEQTISLMEILPPTALRHLTLVNIRGITLLIQFQLFIAQSSRLKSLFWISRLLHPSGVPFPELEQEQSPGSHRWAELESVSFGHVKAPSGDPGSRIDSYVLERVGTGAGGKGSLQSLTLRSPEAGYQLARSLRPHFTSLRVLDMMRCPTVSGAMVQDILSSCPNLVTIKADVIHAQDIHLGKPWVCLGADSGYDREALQQIVFQRLGILTSLETMDLDRYFPLRSRTALGNVVPLDWRLEAGLSRLSGLKRLSSVSFLSDQTMNMSKSAVWWMLEQWPLASVRGRLGHKKADHKDIVKILKQSVISVA</sequence>
<dbReference type="AlphaFoldDB" id="A0A9P6M0N4"/>
<reference evidence="1" key="1">
    <citation type="journal article" date="2020" name="Fungal Divers.">
        <title>Resolving the Mortierellaceae phylogeny through synthesis of multi-gene phylogenetics and phylogenomics.</title>
        <authorList>
            <person name="Vandepol N."/>
            <person name="Liber J."/>
            <person name="Desiro A."/>
            <person name="Na H."/>
            <person name="Kennedy M."/>
            <person name="Barry K."/>
            <person name="Grigoriev I.V."/>
            <person name="Miller A.N."/>
            <person name="O'Donnell K."/>
            <person name="Stajich J.E."/>
            <person name="Bonito G."/>
        </authorList>
    </citation>
    <scope>NUCLEOTIDE SEQUENCE</scope>
    <source>
        <strain evidence="1">CK1249</strain>
    </source>
</reference>
<name>A0A9P6M0N4_MORAP</name>
<evidence type="ECO:0008006" key="3">
    <source>
        <dbReference type="Google" id="ProtNLM"/>
    </source>
</evidence>
<proteinExistence type="predicted"/>
<evidence type="ECO:0000313" key="1">
    <source>
        <dbReference type="EMBL" id="KAF9958154.1"/>
    </source>
</evidence>
<dbReference type="Gene3D" id="3.80.10.10">
    <property type="entry name" value="Ribonuclease Inhibitor"/>
    <property type="match status" value="1"/>
</dbReference>
<dbReference type="SUPFAM" id="SSF52047">
    <property type="entry name" value="RNI-like"/>
    <property type="match status" value="1"/>
</dbReference>
<dbReference type="EMBL" id="JAAAHY010000743">
    <property type="protein sequence ID" value="KAF9958154.1"/>
    <property type="molecule type" value="Genomic_DNA"/>
</dbReference>
<organism evidence="1 2">
    <name type="scientific">Mortierella alpina</name>
    <name type="common">Oleaginous fungus</name>
    <name type="synonym">Mortierella renispora</name>
    <dbReference type="NCBI Taxonomy" id="64518"/>
    <lineage>
        <taxon>Eukaryota</taxon>
        <taxon>Fungi</taxon>
        <taxon>Fungi incertae sedis</taxon>
        <taxon>Mucoromycota</taxon>
        <taxon>Mortierellomycotina</taxon>
        <taxon>Mortierellomycetes</taxon>
        <taxon>Mortierellales</taxon>
        <taxon>Mortierellaceae</taxon>
        <taxon>Mortierella</taxon>
    </lineage>
</organism>
<gene>
    <name evidence="1" type="ORF">BGZ70_009300</name>
</gene>
<dbReference type="SUPFAM" id="SSF81383">
    <property type="entry name" value="F-box domain"/>
    <property type="match status" value="1"/>
</dbReference>
<dbReference type="InterPro" id="IPR036047">
    <property type="entry name" value="F-box-like_dom_sf"/>
</dbReference>
<dbReference type="OrthoDB" id="2449935at2759"/>
<dbReference type="InterPro" id="IPR032675">
    <property type="entry name" value="LRR_dom_sf"/>
</dbReference>
<accession>A0A9P6M0N4</accession>
<evidence type="ECO:0000313" key="2">
    <source>
        <dbReference type="Proteomes" id="UP000738359"/>
    </source>
</evidence>
<dbReference type="Proteomes" id="UP000738359">
    <property type="component" value="Unassembled WGS sequence"/>
</dbReference>
<protein>
    <recommendedName>
        <fullName evidence="3">F-box domain-containing protein</fullName>
    </recommendedName>
</protein>
<keyword evidence="2" id="KW-1185">Reference proteome</keyword>
<comment type="caution">
    <text evidence="1">The sequence shown here is derived from an EMBL/GenBank/DDBJ whole genome shotgun (WGS) entry which is preliminary data.</text>
</comment>